<dbReference type="EMBL" id="CP010705">
    <property type="protein sequence ID" value="AUQ93778.1"/>
    <property type="molecule type" value="Genomic_DNA"/>
</dbReference>
<accession>A0A2I7JTU1</accession>
<protein>
    <submittedName>
        <fullName evidence="3">Uncharacterized protein</fullName>
    </submittedName>
</protein>
<evidence type="ECO:0000313" key="5">
    <source>
        <dbReference type="Proteomes" id="UP000236536"/>
    </source>
</evidence>
<keyword evidence="5" id="KW-1185">Reference proteome</keyword>
<feature type="transmembrane region" description="Helical" evidence="1">
    <location>
        <begin position="12"/>
        <end position="34"/>
    </location>
</feature>
<keyword evidence="1" id="KW-0812">Transmembrane</keyword>
<keyword evidence="1" id="KW-0472">Membrane</keyword>
<evidence type="ECO:0000313" key="3">
    <source>
        <dbReference type="EMBL" id="AUQ99716.1"/>
    </source>
</evidence>
<keyword evidence="1" id="KW-1133">Transmembrane helix</keyword>
<feature type="transmembrane region" description="Helical" evidence="1">
    <location>
        <begin position="46"/>
        <end position="68"/>
    </location>
</feature>
<name>A0A2I7JTU1_9RHOB</name>
<proteinExistence type="predicted"/>
<sequence length="132" mass="14850">MQMSFLMSNRTFLTLHSIIYAFFAFALFFLPGFLWPNYGVELNDRYAWFLSQHNSIFLGGIAILGFLLRDVTDGTTIRRLLTGLMATNALGFIVTLYAAMIGVFTGFGWSDPAFFAFLAAMSFLQLKKSDQA</sequence>
<dbReference type="AlphaFoldDB" id="A0A2I7JTU1"/>
<reference evidence="4 5" key="2">
    <citation type="journal article" date="2017" name="Genome Biol. Evol.">
        <title>Trajectories and Drivers of Genome Evolution in Surface-Associated Marine Phaeobacter.</title>
        <authorList>
            <person name="Freese H.M."/>
            <person name="Sikorski J."/>
            <person name="Bunk B."/>
            <person name="Scheuner C."/>
            <person name="Meier-Kolthoff J.P."/>
            <person name="Sproer C."/>
            <person name="Gram L."/>
            <person name="Overmann J."/>
        </authorList>
    </citation>
    <scope>NUCLEOTIDE SEQUENCE [LARGE SCALE GENOMIC DNA]</scope>
    <source>
        <strain evidence="2 5">P66</strain>
        <strain evidence="3 4">P88</strain>
    </source>
</reference>
<evidence type="ECO:0000313" key="2">
    <source>
        <dbReference type="EMBL" id="AUQ93778.1"/>
    </source>
</evidence>
<dbReference type="Proteomes" id="UP000236536">
    <property type="component" value="Chromosome"/>
</dbReference>
<evidence type="ECO:0000256" key="1">
    <source>
        <dbReference type="SAM" id="Phobius"/>
    </source>
</evidence>
<feature type="transmembrane region" description="Helical" evidence="1">
    <location>
        <begin position="80"/>
        <end position="101"/>
    </location>
</feature>
<dbReference type="Proteomes" id="UP000236447">
    <property type="component" value="Chromosome"/>
</dbReference>
<feature type="transmembrane region" description="Helical" evidence="1">
    <location>
        <begin position="107"/>
        <end position="126"/>
    </location>
</feature>
<dbReference type="EMBL" id="CP010725">
    <property type="protein sequence ID" value="AUQ99716.1"/>
    <property type="molecule type" value="Genomic_DNA"/>
</dbReference>
<organism evidence="3 4">
    <name type="scientific">Phaeobacter inhibens</name>
    <dbReference type="NCBI Taxonomy" id="221822"/>
    <lineage>
        <taxon>Bacteria</taxon>
        <taxon>Pseudomonadati</taxon>
        <taxon>Pseudomonadota</taxon>
        <taxon>Alphaproteobacteria</taxon>
        <taxon>Rhodobacterales</taxon>
        <taxon>Roseobacteraceae</taxon>
        <taxon>Phaeobacter</taxon>
    </lineage>
</organism>
<reference evidence="2 5" key="3">
    <citation type="journal article" date="2017" name="Int. J. Syst. Evol. Microbiol.">
        <title>Adaptation of Surface-Associated Bacteria to the Open Ocean: A Genomically Distinct Subpopulation of Phaeobacter gallaeciensis Colonizes Pacific Mesozooplankton.</title>
        <authorList>
            <person name="Freese H.M."/>
            <person name="Methner A."/>
            <person name="Overmann J."/>
        </authorList>
    </citation>
    <scope>NUCLEOTIDE SEQUENCE [LARGE SCALE GENOMIC DNA]</scope>
    <source>
        <strain evidence="2 5">P66</strain>
    </source>
</reference>
<evidence type="ECO:0000313" key="4">
    <source>
        <dbReference type="Proteomes" id="UP000236447"/>
    </source>
</evidence>
<reference evidence="3 4" key="1">
    <citation type="journal article" date="2017" name="Front. Microbiol.">
        <title>Phaeobacter piscinae sp. nov., a species of the Roseobacter group and potential aquaculture probiont.</title>
        <authorList>
            <person name="Sonnenschein E.C."/>
            <person name="Phippen C.B.W."/>
            <person name="Nielsen K.F."/>
            <person name="Mateiu R.V."/>
            <person name="Melchiorsen J."/>
            <person name="Gram L."/>
            <person name="Overmann J."/>
            <person name="Freese H.M."/>
        </authorList>
    </citation>
    <scope>NUCLEOTIDE SEQUENCE [LARGE SCALE GENOMIC DNA]</scope>
    <source>
        <strain evidence="3 4">P88</strain>
    </source>
</reference>
<gene>
    <name evidence="2" type="ORF">PhaeoP66_00974</name>
    <name evidence="3" type="ORF">PhaeoP88_02361</name>
</gene>